<keyword evidence="2" id="KW-1133">Transmembrane helix</keyword>
<evidence type="ECO:0000256" key="2">
    <source>
        <dbReference type="SAM" id="Phobius"/>
    </source>
</evidence>
<dbReference type="EMBL" id="HG966617">
    <property type="protein sequence ID" value="CDO60824.1"/>
    <property type="molecule type" value="Genomic_DNA"/>
</dbReference>
<proteinExistence type="predicted"/>
<feature type="region of interest" description="Disordered" evidence="1">
    <location>
        <begin position="48"/>
        <end position="90"/>
    </location>
</feature>
<dbReference type="HOGENOM" id="CLU_1666198_0_0_5"/>
<dbReference type="STRING" id="1458461.BN1012_Phect2611"/>
<keyword evidence="2" id="KW-0812">Transmembrane</keyword>
<organism evidence="3 4">
    <name type="scientific">Candidatus Phaeomarinibacter ectocarpi</name>
    <dbReference type="NCBI Taxonomy" id="1458461"/>
    <lineage>
        <taxon>Bacteria</taxon>
        <taxon>Pseudomonadati</taxon>
        <taxon>Pseudomonadota</taxon>
        <taxon>Alphaproteobacteria</taxon>
        <taxon>Hyphomicrobiales</taxon>
        <taxon>Parvibaculaceae</taxon>
        <taxon>Candidatus Phaeomarinibacter</taxon>
    </lineage>
</organism>
<sequence>MADWIKVAIDFLAFLLSVGALVFAWWRTREASAAKYREQNKQDRAALNESLQIEREERRKADEDERASRRESLEQMRTNTARTHGELKDRMVKVEEQVRHLPTLEHHSDLHRDLTKLEGRLETVVATSNTTQETTRRIEDYLLKQAADAAAATGGNPS</sequence>
<keyword evidence="2" id="KW-0472">Membrane</keyword>
<dbReference type="Proteomes" id="UP000032160">
    <property type="component" value="Chromosome I"/>
</dbReference>
<accession>X5MGX6</accession>
<evidence type="ECO:0000256" key="1">
    <source>
        <dbReference type="SAM" id="MobiDB-lite"/>
    </source>
</evidence>
<protein>
    <submittedName>
        <fullName evidence="3">Uncharacterized protein</fullName>
    </submittedName>
</protein>
<reference evidence="3 4" key="1">
    <citation type="journal article" date="2014" name="Front. Genet.">
        <title>Genome and metabolic network of "Candidatus Phaeomarinobacter ectocarpi" Ec32, a new candidate genus of Alphaproteobacteria frequently associated with brown algae.</title>
        <authorList>
            <person name="Dittami S.M."/>
            <person name="Barbeyron T."/>
            <person name="Boyen C."/>
            <person name="Cambefort J."/>
            <person name="Collet G."/>
            <person name="Delage L."/>
            <person name="Gobet A."/>
            <person name="Groisillier A."/>
            <person name="Leblanc C."/>
            <person name="Michel G."/>
            <person name="Scornet D."/>
            <person name="Siegel A."/>
            <person name="Tapia J.E."/>
            <person name="Tonon T."/>
        </authorList>
    </citation>
    <scope>NUCLEOTIDE SEQUENCE [LARGE SCALE GENOMIC DNA]</scope>
    <source>
        <strain evidence="3 4">Ec32</strain>
    </source>
</reference>
<gene>
    <name evidence="3" type="ORF">BN1012_Phect2611</name>
</gene>
<dbReference type="RefSeq" id="WP_043948777.1">
    <property type="nucleotide sequence ID" value="NZ_HG966617.1"/>
</dbReference>
<dbReference type="KEGG" id="pect:BN1012_Phect2611"/>
<feature type="transmembrane region" description="Helical" evidence="2">
    <location>
        <begin position="7"/>
        <end position="26"/>
    </location>
</feature>
<name>X5MGX6_9HYPH</name>
<feature type="compositionally biased region" description="Basic and acidic residues" evidence="1">
    <location>
        <begin position="48"/>
        <end position="74"/>
    </location>
</feature>
<keyword evidence="4" id="KW-1185">Reference proteome</keyword>
<evidence type="ECO:0000313" key="4">
    <source>
        <dbReference type="Proteomes" id="UP000032160"/>
    </source>
</evidence>
<dbReference type="AlphaFoldDB" id="X5MGX6"/>
<evidence type="ECO:0000313" key="3">
    <source>
        <dbReference type="EMBL" id="CDO60824.1"/>
    </source>
</evidence>
<dbReference type="OrthoDB" id="7857886at2"/>